<evidence type="ECO:0000259" key="1">
    <source>
        <dbReference type="Pfam" id="PF20249"/>
    </source>
</evidence>
<sequence>MTRNHCKLKQHKGLIMADHKCDCLAQGPALLPVRYAVAPDFLPGSLPGWAVSGAQDYPPHDDYHYALRAMRRGFIYIYYPWLSAWEAWSISDDGSLWKQYSADNVTEKSVPDCKQGSYSQGGKDFITLKPDVLENDIWIAYSQAAWSASTLERYQSESARSKRMQCLHASQWLTPTAAPYAGTADESSISAVLDYLPASGGGAPSVLLPWGTRGNFQLSHMSNDGVYSLMGKVQPRETLYPWKPMRAGLAASTAQQMRSRGRKADGSPVTPVMMALHDAVGVAHELTSWTNDVLALPKIFGDERALEFSTQSLINGVEQIITKSAEQKVAERQAALWQDSAGGAELAWQLYVNNARSRSDAIMSREEFEARNRHNQQNVMNQTQVADDLAKYRRMLNRAKMDSFTACSDQLTTKVDSQVNSLMAFRVKWLENDHFIATSQDFYSILPVDNKAYREIVAFAISGLNIVASGRALLDEWINAYTTASEKNLVWRAHFYNNPEMMAEGEALLSQAMQSTAKPMTEAGLGEFFVTNASNINKLFEGFEGATSAIAKPPGADALFSAQVLYRVDQYMATVGARVFASTRLGATLDTVNDAVNRTLFSLAAGKTQAQIKAFLSAYFGWVSERSAYLDGLGFFSPERLKARDNLRVASEKFTRLDSGLTAFRQERGGFEYRASSIKILVILFNVVELGNQLEHFKNEPGSYAKVASAMLATTAGFADIAASSLIRIAEQGVSSGNRVFFLKMTGAGSSLVAGGISLGTDASGLYIEWKGKGRLTYISLYSVKILNDVATLVSANGKLMSALIDRFGWNTVRGTKGLWLGRLANPRLVFLGVEWVGMLSSWWVALGLMVAEYIITEYFSRDALQTWFENSVFGNDNSQNTDNMAPDKIAALVAEQRAALMNSLYTLSAPKVQKEPGDPVTYWPFMVHPATGSQDYLV</sequence>
<proteinExistence type="predicted"/>
<reference evidence="2 3" key="1">
    <citation type="submission" date="2023-11" db="EMBL/GenBank/DDBJ databases">
        <title>Scandinavium wanjuensis sp. nov., isolated from lettuce South Korea.</title>
        <authorList>
            <person name="Park J."/>
            <person name="Park S."/>
            <person name="Oh K.K."/>
            <person name="Cho G.S."/>
            <person name="Franz C.M.A.P."/>
        </authorList>
    </citation>
    <scope>NUCLEOTIDE SEQUENCE [LARGE SCALE GENOMIC DNA]</scope>
    <source>
        <strain evidence="2 3">V105_6</strain>
    </source>
</reference>
<dbReference type="InterPro" id="IPR046864">
    <property type="entry name" value="VasX_N"/>
</dbReference>
<protein>
    <submittedName>
        <fullName evidence="2">T6SS effector BTH_I2691 family protein</fullName>
    </submittedName>
</protein>
<dbReference type="EMBL" id="JAWXRD010000002">
    <property type="protein sequence ID" value="MDX6039159.1"/>
    <property type="molecule type" value="Genomic_DNA"/>
</dbReference>
<organism evidence="2 3">
    <name type="scientific">Scandinavium lactucae</name>
    <dbReference type="NCBI Taxonomy" id="3095028"/>
    <lineage>
        <taxon>Bacteria</taxon>
        <taxon>Pseudomonadati</taxon>
        <taxon>Pseudomonadota</taxon>
        <taxon>Gammaproteobacteria</taxon>
        <taxon>Enterobacterales</taxon>
        <taxon>Enterobacteriaceae</taxon>
        <taxon>Scandinavium</taxon>
    </lineage>
</organism>
<dbReference type="Proteomes" id="UP001275664">
    <property type="component" value="Unassembled WGS sequence"/>
</dbReference>
<keyword evidence="3" id="KW-1185">Reference proteome</keyword>
<name>A0ABU4QLB5_9ENTR</name>
<dbReference type="Pfam" id="PF20249">
    <property type="entry name" value="VasX_N"/>
    <property type="match status" value="1"/>
</dbReference>
<accession>A0ABU4QLB5</accession>
<dbReference type="RefSeq" id="WP_319785365.1">
    <property type="nucleotide sequence ID" value="NZ_JAWXRD010000002.1"/>
</dbReference>
<gene>
    <name evidence="2" type="ORF">SIK69_02985</name>
</gene>
<comment type="caution">
    <text evidence="2">The sequence shown here is derived from an EMBL/GenBank/DDBJ whole genome shotgun (WGS) entry which is preliminary data.</text>
</comment>
<feature type="domain" description="Toxin VasX N-terminal region" evidence="1">
    <location>
        <begin position="21"/>
        <end position="172"/>
    </location>
</feature>
<dbReference type="InterPro" id="IPR048126">
    <property type="entry name" value="Toxin_VasX"/>
</dbReference>
<evidence type="ECO:0000313" key="3">
    <source>
        <dbReference type="Proteomes" id="UP001275664"/>
    </source>
</evidence>
<dbReference type="CDD" id="cd20707">
    <property type="entry name" value="MIX_III"/>
    <property type="match status" value="1"/>
</dbReference>
<evidence type="ECO:0000313" key="2">
    <source>
        <dbReference type="EMBL" id="MDX6039159.1"/>
    </source>
</evidence>
<dbReference type="NCBIfam" id="NF041559">
    <property type="entry name" value="BTH_I2691_fam"/>
    <property type="match status" value="1"/>
</dbReference>